<dbReference type="Gene3D" id="1.10.1200.10">
    <property type="entry name" value="ACP-like"/>
    <property type="match status" value="3"/>
</dbReference>
<dbReference type="InterPro" id="IPR014031">
    <property type="entry name" value="Ketoacyl_synth_C"/>
</dbReference>
<dbReference type="InterPro" id="IPR013968">
    <property type="entry name" value="PKS_KR"/>
</dbReference>
<reference evidence="12" key="1">
    <citation type="submission" date="2017-12" db="EMBL/GenBank/DDBJ databases">
        <title>FDA dAtabase for Regulatory Grade micrObial Sequences (FDA-ARGOS): Supporting development and validation of Infectious Disease Dx tests.</title>
        <authorList>
            <person name="Kerrigan L."/>
            <person name="Tallon L.J."/>
            <person name="Sadzewicz L."/>
            <person name="Sengamalay N."/>
            <person name="Ott S."/>
            <person name="Godinez A."/>
            <person name="Nagaraj S."/>
            <person name="Vavikolanu K."/>
            <person name="Vyas G."/>
            <person name="Nadendla S."/>
            <person name="Aluvathingal J."/>
            <person name="Sichtig H."/>
        </authorList>
    </citation>
    <scope>NUCLEOTIDE SEQUENCE [LARGE SCALE GENOMIC DNA]</scope>
    <source>
        <strain evidence="12">FDAARGOS_200</strain>
    </source>
</reference>
<dbReference type="Pfam" id="PF00109">
    <property type="entry name" value="ketoacyl-synt"/>
    <property type="match status" value="2"/>
</dbReference>
<evidence type="ECO:0000256" key="6">
    <source>
        <dbReference type="ARBA" id="ARBA00023268"/>
    </source>
</evidence>
<dbReference type="Proteomes" id="UP000192511">
    <property type="component" value="Unassembled WGS sequence"/>
</dbReference>
<dbReference type="Pfam" id="PF22621">
    <property type="entry name" value="CurL-like_PKS_C"/>
    <property type="match status" value="1"/>
</dbReference>
<dbReference type="InterPro" id="IPR049551">
    <property type="entry name" value="PKS_DH_C"/>
</dbReference>
<dbReference type="CDD" id="cd02440">
    <property type="entry name" value="AdoMet_MTases"/>
    <property type="match status" value="1"/>
</dbReference>
<dbReference type="InterPro" id="IPR006162">
    <property type="entry name" value="Ppantetheine_attach_site"/>
</dbReference>
<keyword evidence="3" id="KW-0596">Phosphopantetheine</keyword>
<keyword evidence="4" id="KW-0597">Phosphoprotein</keyword>
<dbReference type="Gene3D" id="3.40.50.720">
    <property type="entry name" value="NAD(P)-binding Rossmann-like Domain"/>
    <property type="match status" value="3"/>
</dbReference>
<dbReference type="PROSITE" id="PS50075">
    <property type="entry name" value="CARRIER"/>
    <property type="match status" value="3"/>
</dbReference>
<dbReference type="InterPro" id="IPR050091">
    <property type="entry name" value="PKS_NRPS_Biosynth_Enz"/>
</dbReference>
<evidence type="ECO:0000256" key="3">
    <source>
        <dbReference type="ARBA" id="ARBA00022450"/>
    </source>
</evidence>
<evidence type="ECO:0000256" key="8">
    <source>
        <dbReference type="SAM" id="MobiDB-lite"/>
    </source>
</evidence>
<dbReference type="InterPro" id="IPR009081">
    <property type="entry name" value="PP-bd_ACP"/>
</dbReference>
<feature type="domain" description="Ketosynthase family 3 (KS3)" evidence="10">
    <location>
        <begin position="1797"/>
        <end position="2201"/>
    </location>
</feature>
<dbReference type="SMART" id="SM00823">
    <property type="entry name" value="PKS_PP"/>
    <property type="match status" value="3"/>
</dbReference>
<evidence type="ECO:0000259" key="9">
    <source>
        <dbReference type="PROSITE" id="PS50075"/>
    </source>
</evidence>
<accession>A0AAX0WX59</accession>
<dbReference type="SMART" id="SM00825">
    <property type="entry name" value="PKS_KS"/>
    <property type="match status" value="2"/>
</dbReference>
<feature type="region of interest" description="C-terminal hotdog fold" evidence="7">
    <location>
        <begin position="126"/>
        <end position="275"/>
    </location>
</feature>
<dbReference type="PROSITE" id="PS52004">
    <property type="entry name" value="KS3_2"/>
    <property type="match status" value="2"/>
</dbReference>
<dbReference type="SMART" id="SM00822">
    <property type="entry name" value="PKS_KR"/>
    <property type="match status" value="1"/>
</dbReference>
<feature type="domain" description="Carrier" evidence="9">
    <location>
        <begin position="1662"/>
        <end position="1739"/>
    </location>
</feature>
<dbReference type="InterPro" id="IPR020806">
    <property type="entry name" value="PKS_PP-bd"/>
</dbReference>
<feature type="compositionally biased region" description="Polar residues" evidence="8">
    <location>
        <begin position="2366"/>
        <end position="2380"/>
    </location>
</feature>
<feature type="domain" description="Carrier" evidence="9">
    <location>
        <begin position="288"/>
        <end position="365"/>
    </location>
</feature>
<dbReference type="InterPro" id="IPR029063">
    <property type="entry name" value="SAM-dependent_MTases_sf"/>
</dbReference>
<organism evidence="12 13">
    <name type="scientific">Legionella anisa</name>
    <dbReference type="NCBI Taxonomy" id="28082"/>
    <lineage>
        <taxon>Bacteria</taxon>
        <taxon>Pseudomonadati</taxon>
        <taxon>Pseudomonadota</taxon>
        <taxon>Gammaproteobacteria</taxon>
        <taxon>Legionellales</taxon>
        <taxon>Legionellaceae</taxon>
        <taxon>Legionella</taxon>
    </lineage>
</organism>
<dbReference type="Pfam" id="PF08242">
    <property type="entry name" value="Methyltransf_12"/>
    <property type="match status" value="1"/>
</dbReference>
<dbReference type="SUPFAM" id="SSF53901">
    <property type="entry name" value="Thiolase-like"/>
    <property type="match status" value="2"/>
</dbReference>
<dbReference type="GO" id="GO:0004315">
    <property type="term" value="F:3-oxoacyl-[acyl-carrier-protein] synthase activity"/>
    <property type="evidence" value="ECO:0007669"/>
    <property type="project" value="InterPro"/>
</dbReference>
<dbReference type="GO" id="GO:0004312">
    <property type="term" value="F:fatty acid synthase activity"/>
    <property type="evidence" value="ECO:0007669"/>
    <property type="project" value="TreeGrafter"/>
</dbReference>
<comment type="caution">
    <text evidence="12">The sequence shown here is derived from an EMBL/GenBank/DDBJ whole genome shotgun (WGS) entry which is preliminary data.</text>
</comment>
<keyword evidence="6" id="KW-0511">Multifunctional enzyme</keyword>
<dbReference type="InterPro" id="IPR016039">
    <property type="entry name" value="Thiolase-like"/>
</dbReference>
<dbReference type="InterPro" id="IPR036291">
    <property type="entry name" value="NAD(P)-bd_dom_sf"/>
</dbReference>
<dbReference type="Pfam" id="PF14765">
    <property type="entry name" value="PS-DH"/>
    <property type="match status" value="1"/>
</dbReference>
<evidence type="ECO:0000256" key="4">
    <source>
        <dbReference type="ARBA" id="ARBA00022553"/>
    </source>
</evidence>
<dbReference type="Pfam" id="PF00550">
    <property type="entry name" value="PP-binding"/>
    <property type="match status" value="3"/>
</dbReference>
<dbReference type="PROSITE" id="PS00606">
    <property type="entry name" value="KS3_1"/>
    <property type="match status" value="1"/>
</dbReference>
<feature type="region of interest" description="N-terminal hotdog fold" evidence="7">
    <location>
        <begin position="1"/>
        <end position="115"/>
    </location>
</feature>
<name>A0AAX0WX59_9GAMM</name>
<dbReference type="PROSITE" id="PS52019">
    <property type="entry name" value="PKS_MFAS_DH"/>
    <property type="match status" value="1"/>
</dbReference>
<evidence type="ECO:0000256" key="1">
    <source>
        <dbReference type="ARBA" id="ARBA00005194"/>
    </source>
</evidence>
<dbReference type="InterPro" id="IPR013217">
    <property type="entry name" value="Methyltransf_12"/>
</dbReference>
<comment type="pathway">
    <text evidence="1">Lipid metabolism; fatty acid biosynthesis.</text>
</comment>
<dbReference type="Gene3D" id="3.10.129.110">
    <property type="entry name" value="Polyketide synthase dehydratase"/>
    <property type="match status" value="1"/>
</dbReference>
<dbReference type="GO" id="GO:0006633">
    <property type="term" value="P:fatty acid biosynthetic process"/>
    <property type="evidence" value="ECO:0007669"/>
    <property type="project" value="InterPro"/>
</dbReference>
<evidence type="ECO:0000259" key="10">
    <source>
        <dbReference type="PROSITE" id="PS52004"/>
    </source>
</evidence>
<dbReference type="SUPFAM" id="SSF53335">
    <property type="entry name" value="S-adenosyl-L-methionine-dependent methyltransferases"/>
    <property type="match status" value="1"/>
</dbReference>
<proteinExistence type="inferred from homology"/>
<keyword evidence="5" id="KW-0808">Transferase</keyword>
<evidence type="ECO:0000256" key="5">
    <source>
        <dbReference type="ARBA" id="ARBA00022679"/>
    </source>
</evidence>
<feature type="domain" description="Carrier" evidence="9">
    <location>
        <begin position="3195"/>
        <end position="3269"/>
    </location>
</feature>
<dbReference type="InterPro" id="IPR036736">
    <property type="entry name" value="ACP-like_sf"/>
</dbReference>
<comment type="similarity">
    <text evidence="2">Belongs to the short-chain dehydrogenases/reductases (SDR) family.</text>
</comment>
<dbReference type="SUPFAM" id="SSF51735">
    <property type="entry name" value="NAD(P)-binding Rossmann-fold domains"/>
    <property type="match status" value="4"/>
</dbReference>
<evidence type="ECO:0000259" key="11">
    <source>
        <dbReference type="PROSITE" id="PS52019"/>
    </source>
</evidence>
<sequence length="3274" mass="368207">MKTSVQKQWMNFLMSNVFKIKLTADNYLVADHRIDGVRVLPGIAYLDIIARCFESECFELTQVTYPHAAKVLEGETILLSVVYDSHYQTVEIYHQEHDKKIVHFKAEIAFKVSDLPESIKLQNEETQIHSMNTLYSLARASFIEHGEFMRVSGTTQINASPIAMELTLNSKAHPYLSRFYLHPALLDGATFAIAALHFDEVAHADPDISYLPLGIDRVSVFGRVTTPTLMVKAEVIPTHHESLIKCRIHLLTPEGHLVVAVEGLTNKRFQRKQFAQQVIPSPMDSLLTVFGDTQNKITALIKNNLQDAPAVLEPHVSFFDLGFDSSSLIALVDVLEKQFNLELYPTLLFEQNTLEKLSTYIDARCSSPITRNHESIHLLSTQREIGSAGQTEQISEQLENTDYALYIPTKSKINRSIDNKQVLLINDQYNYDQALEFLQGQAKADWVIYDIRYHQTELDLQAVLNHIVETFSKLVRWSQGVLPPIVMGLSPKQQSLIQSVSALFSCFAKEYPYLKCLILVSEECVKDDAGSLANRDGCVYLHQEMFFAPCYIKLDFDFTLNHSTLKKGGSYLLVGGNGGLGRLLTAYLIQTYQAQIHIIGRSDQIAPDPRVTYYQLDVSDVEAVHDFFNTHDFPIDGLFYLAGEKHDRLLMNIRPEDIEKTLRSKLDGLRVIHQALHHKSPDFYCIYSSLSADIGNLGQSIYAAANATLNTYAYEQEQLRLAGKQSSRFISISWPYWLEGGMEINPHQLQKLKEEYGTLPLETSHAFALLEQAFDAHVPHVVIANSSLLAHRIVKSHDYRFNRLPSKLAGSSGILTKQFADTVEFRNKSNTLPQSESHEVTDHDIAIIGISLQLPDAENLEELWNNLKTAKNSITKVQRNWHYIPYLWGGYLEDIASFDPFFFNISPRDAALIDPQERLFLANAWHCLEDAGYAHSKEKNIGVIAASMFHLYQNYGVEQCQQEVNLKLPQSSGASIANRVSYALNLTGPSFSLDSMCSSSLTAIDLACRYLADDEVDAMLVGGVNLCSHPYKLASLVQNKFLSATGKSAPFQEHADGYIPGEGIVVLLLKKAKKALADGDSIYALIKGLALNHGGMSSGFTVPNVQAQVKVIQQALTHAKIRPDQIDYIEAHGTGTSLGDPIELAALKEVYGNRSLKKLLYVGSIKSNLGHLESAAGMAGIVKLIVQFQAQTLAPSINALPLNSRLNIDDVPIKISTEYLPQQELHFAGLSSFGAGGSNAHLILQNFSHNLCTRPKTQYKKQKYWLSHSEEIMPHCFKLDMELCSLEPVIKADDICQLDNGSQQMYFKRATPESCLNKAAIFLDEAGNESERLIELLNKCISENPEVQFIFIHQSQNHWMELHALMMSIPKILNHYYKNILIPHVTSLSNSEVVSIVSNEAHQHDYRMIKYDRARSTFALNLINTNRQSSPLIPGTRVVVLGGLGSIGYQFCQTLIRAGISQFDIIGRSELDPKRQQMLRTLGGQVHYIQHDFSNSYEAHSSYDVIINCLGIMPGKNRSNEVAQRKRLHHHLSQFIQHNHPKKLISISSLSALAGFSRQADYAIYNASLRALNVYCKEHVCVYLPFVMTESTQSLDELNWLTWSKSNQGLEPLKADDLNVICQHLLTLSAGEYIPFQGNPKRFHHYLTQECFNVPLQKLHQKVSRNKNHSLYELIESIIGISAQQIKSEQTFYQLGFNSLTLSELTEAISKYYEMQINPNQFFEFQTIGKLDEYVAIHSSCNPTFRGLSAESNGDLGTLDPADNPVNKSWGRDVDEGRVFTTRVPDSSSLNTLDPALSNVVICGYYCSFAQCPTTEDYWHALLAGKDCTQMPLNERFNHQKNDSLKMGFIDHYADFDFAFFDLNLEQAKYMDPQQRKLLELSWHIFEHAGVSPHSVKGNRIGVFVAIQFDDYARLLDRSQLSNLYQVTGCAKTFAANRISQFFDFHGPSETIDTACSSSFSALNRAVQAIKQGECESALVLGVSLLCDVKTLELTAQLNVLSPTNGCRPFDAQADGYVKGEGLAGVWLVGEDLAVAQKLRIEANIKAIQVNHGGHSQSLTAPNPVAQKQLLSQVYQDGISVDEIDYFEAHATATRLGDPIEFSVLNELFAPRVKPLYIGSVKSNIGHTEPVAGLAGLIKGLLMLKHQMIPPQANFQEVNPYIRLAESPFHIANQAEPALLSTIAINSFGFGGSNGHCVLARNKLLPQQLPNLPYVPVKLSAKTEVALEKMAERLLDYLNPVNNNINLTQLSFTLNVGRADFACRKLFIVANINDLREQLKYGSDSILPSYNHILSGETLLELQQSPSQLKDYLNMLSHAYQAGQLIDWQRIYKGINAIPLALPVYPFAPHYCWFEEQEKLKPMASVTVSSPIRNTPSSPRRMTRGYMGDEMMTEIKPINKVIECYEPIWRKKTVGSFDLDNYQHIAIFLTRTQEQSVKNALQQTQYKGVIRFVFVDAQDSVEQGMQWLKEHSCELIYYCAGMCHEEINTASLLYSQRYGMAGFLNCVKKLEELGYSEKTLKLYLFSNNAYGLKQSTINPYAASLHGLAQSLKKEHPSWFIECIDLADNAMSPFAFTVSHQGQAYPLIMADDGVWHRQLKALNISFNLSIPRHEVIVIIGGDGQVGRYLVPKFLERQPRALIIASRSTVSRTEGILHWRRVDCTVANEVESLIDEVIQNYGSIDCIYHLGAYYAESPVTSLSYEEYVSQMSVKVLGAYHLINACRRNGVKQIVITSSVQVYTQNKNRGAYSATCFYADALINALHSEKTKVVHWGFWQQEDEAANQLMRASGISPITAEQGDYSLQLATYSPQSNLSFFNVSESVKAMMPICSDALAQEAEELLQFNQGLQELEHFCFHLMKHHLLTHGVVWSQNHLGQGVCKDYEEYYFALMNCLKDFEQKHILENKYQIKSLTELLHDHLQLIKKYPQIKPFVQLLTVCAAQFTEVVTGQKTIHQVMFPFGRDDLVRAIYQKNLLASHYNQAIAAAVKDIIATRHKRVDILELGGGTGATTEAVLTQCSDQIHYTFSDINPQFVAQAKDYFSQYAGVETCILDINKPVMSKQFDLIIASNVLHTADDIRQCLMNIIPLLHDDGVLIINEATENSLFLAFTFGLFKQWHAQKDEYRISASALLNAHTWKKLLLEMGFAVDVYAMPKEINQSIFIATLKTRFRYKEQIQETLIYQKETQLISPKIANTDNELLTLLARHVNCSTATLDLNKSLTHYGFDSLAAIHLAEQIKCELEISISPTVLLENVSLSQLINTIEKKKEEILC</sequence>
<dbReference type="InterPro" id="IPR057326">
    <property type="entry name" value="KR_dom"/>
</dbReference>
<dbReference type="InterPro" id="IPR020841">
    <property type="entry name" value="PKS_Beta-ketoAc_synthase_dom"/>
</dbReference>
<dbReference type="PANTHER" id="PTHR43775">
    <property type="entry name" value="FATTY ACID SYNTHASE"/>
    <property type="match status" value="1"/>
</dbReference>
<dbReference type="PANTHER" id="PTHR43775:SF37">
    <property type="entry name" value="SI:DKEY-61P9.11"/>
    <property type="match status" value="1"/>
</dbReference>
<feature type="active site" description="Proton acceptor; for dehydratase activity" evidence="7">
    <location>
        <position position="32"/>
    </location>
</feature>
<dbReference type="InterPro" id="IPR014030">
    <property type="entry name" value="Ketoacyl_synth_N"/>
</dbReference>
<dbReference type="InterPro" id="IPR049900">
    <property type="entry name" value="PKS_mFAS_DH"/>
</dbReference>
<dbReference type="Pfam" id="PF08659">
    <property type="entry name" value="KR"/>
    <property type="match status" value="2"/>
</dbReference>
<feature type="region of interest" description="Disordered" evidence="8">
    <location>
        <begin position="2365"/>
        <end position="2384"/>
    </location>
</feature>
<evidence type="ECO:0000256" key="7">
    <source>
        <dbReference type="PROSITE-ProRule" id="PRU01363"/>
    </source>
</evidence>
<dbReference type="CDD" id="cd00833">
    <property type="entry name" value="PKS"/>
    <property type="match status" value="2"/>
</dbReference>
<dbReference type="SUPFAM" id="SSF47336">
    <property type="entry name" value="ACP-like"/>
    <property type="match status" value="3"/>
</dbReference>
<evidence type="ECO:0000313" key="12">
    <source>
        <dbReference type="EMBL" id="PNL62658.1"/>
    </source>
</evidence>
<dbReference type="EMBL" id="NBTX02000004">
    <property type="protein sequence ID" value="PNL62658.1"/>
    <property type="molecule type" value="Genomic_DNA"/>
</dbReference>
<feature type="active site" description="Proton donor; for dehydratase activity" evidence="7">
    <location>
        <position position="187"/>
    </location>
</feature>
<dbReference type="InterPro" id="IPR018201">
    <property type="entry name" value="Ketoacyl_synth_AS"/>
</dbReference>
<dbReference type="GO" id="GO:0031177">
    <property type="term" value="F:phosphopantetheine binding"/>
    <property type="evidence" value="ECO:0007669"/>
    <property type="project" value="InterPro"/>
</dbReference>
<evidence type="ECO:0000256" key="2">
    <source>
        <dbReference type="ARBA" id="ARBA00006484"/>
    </source>
</evidence>
<feature type="domain" description="PKS/mFAS DH" evidence="11">
    <location>
        <begin position="1"/>
        <end position="275"/>
    </location>
</feature>
<dbReference type="InterPro" id="IPR042104">
    <property type="entry name" value="PKS_dehydratase_sf"/>
</dbReference>
<feature type="domain" description="Ketosynthase family 3 (KS3)" evidence="10">
    <location>
        <begin position="842"/>
        <end position="1246"/>
    </location>
</feature>
<evidence type="ECO:0000313" key="13">
    <source>
        <dbReference type="Proteomes" id="UP000192511"/>
    </source>
</evidence>
<dbReference type="Gene3D" id="3.40.50.150">
    <property type="entry name" value="Vaccinia Virus protein VP39"/>
    <property type="match status" value="1"/>
</dbReference>
<dbReference type="PROSITE" id="PS00012">
    <property type="entry name" value="PHOSPHOPANTETHEINE"/>
    <property type="match status" value="1"/>
</dbReference>
<dbReference type="Gene3D" id="3.40.47.10">
    <property type="match status" value="2"/>
</dbReference>
<protein>
    <submittedName>
        <fullName evidence="12">KR domain-containing protein</fullName>
    </submittedName>
</protein>
<dbReference type="Pfam" id="PF02801">
    <property type="entry name" value="Ketoacyl-synt_C"/>
    <property type="match status" value="2"/>
</dbReference>
<keyword evidence="13" id="KW-1185">Reference proteome</keyword>
<dbReference type="Gene3D" id="3.30.70.3290">
    <property type="match status" value="1"/>
</dbReference>
<gene>
    <name evidence="12" type="ORF">A6J39_016385</name>
</gene>